<dbReference type="RefSeq" id="WP_338886691.1">
    <property type="nucleotide sequence ID" value="NZ_CP147846.1"/>
</dbReference>
<sequence>MTSHTVLGQRIEMPVHVRSARSAMALFSVDAARAQRSIDYAGLKIRTFRPGRGLCALIFVRYEDGDLGPYNEFGVIFPTSTGVLIHRLPVDGDFTMAAGRQIWGFPKELADFDASYGSTFDGRLSQDGREILRLELGAGLPAPGRAFARPLDAYSCLDGVTRSTSWTMTPGTVRTRPGGARLTLGEGPLASELRQLDISRHALLTTHMPSLRMEFGDAVRIR</sequence>
<dbReference type="Gene3D" id="2.40.400.10">
    <property type="entry name" value="Acetoacetate decarboxylase-like"/>
    <property type="match status" value="1"/>
</dbReference>
<dbReference type="Proteomes" id="UP001432000">
    <property type="component" value="Chromosome"/>
</dbReference>
<name>A0ABZ2PEI5_9NOCA</name>
<accession>A0ABZ2PEI5</accession>
<dbReference type="EMBL" id="CP147846">
    <property type="protein sequence ID" value="WXG67264.1"/>
    <property type="molecule type" value="Genomic_DNA"/>
</dbReference>
<organism evidence="1 2">
    <name type="scientific">Rhodococcus sovatensis</name>
    <dbReference type="NCBI Taxonomy" id="1805840"/>
    <lineage>
        <taxon>Bacteria</taxon>
        <taxon>Bacillati</taxon>
        <taxon>Actinomycetota</taxon>
        <taxon>Actinomycetes</taxon>
        <taxon>Mycobacteriales</taxon>
        <taxon>Nocardiaceae</taxon>
        <taxon>Rhodococcus</taxon>
    </lineage>
</organism>
<dbReference type="SUPFAM" id="SSF160104">
    <property type="entry name" value="Acetoacetate decarboxylase-like"/>
    <property type="match status" value="1"/>
</dbReference>
<dbReference type="Pfam" id="PF06314">
    <property type="entry name" value="ADC"/>
    <property type="match status" value="1"/>
</dbReference>
<reference evidence="1 2" key="1">
    <citation type="submission" date="2024-03" db="EMBL/GenBank/DDBJ databases">
        <title>Natural products discovery in diverse microorganisms through a two-stage MS feature dereplication strategy.</title>
        <authorList>
            <person name="Zhang R."/>
        </authorList>
    </citation>
    <scope>NUCLEOTIDE SEQUENCE [LARGE SCALE GENOMIC DNA]</scope>
    <source>
        <strain evidence="1 2">18930</strain>
    </source>
</reference>
<keyword evidence="2" id="KW-1185">Reference proteome</keyword>
<proteinExistence type="predicted"/>
<protein>
    <submittedName>
        <fullName evidence="1">Acetoacetate decarboxylase family protein</fullName>
    </submittedName>
</protein>
<gene>
    <name evidence="1" type="ORF">WDS16_18670</name>
</gene>
<dbReference type="InterPro" id="IPR010451">
    <property type="entry name" value="Acetoacetate_decarboxylase"/>
</dbReference>
<evidence type="ECO:0000313" key="1">
    <source>
        <dbReference type="EMBL" id="WXG67264.1"/>
    </source>
</evidence>
<evidence type="ECO:0000313" key="2">
    <source>
        <dbReference type="Proteomes" id="UP001432000"/>
    </source>
</evidence>
<dbReference type="InterPro" id="IPR023375">
    <property type="entry name" value="ADC_dom_sf"/>
</dbReference>